<protein>
    <recommendedName>
        <fullName evidence="5">Release factor glutamine methyltransferase</fullName>
        <shortName evidence="5">RF MTase</shortName>
        <ecNumber evidence="5">2.1.1.297</ecNumber>
    </recommendedName>
    <alternativeName>
        <fullName evidence="5">N5-glutamine methyltransferase PrmC</fullName>
    </alternativeName>
    <alternativeName>
        <fullName evidence="5">Protein-(glutamine-N5) MTase PrmC</fullName>
    </alternativeName>
    <alternativeName>
        <fullName evidence="5">Protein-glutamine N-methyltransferase PrmC</fullName>
    </alternativeName>
</protein>
<dbReference type="Pfam" id="PF17827">
    <property type="entry name" value="PrmC_N"/>
    <property type="match status" value="1"/>
</dbReference>
<feature type="binding site" evidence="5">
    <location>
        <position position="144"/>
    </location>
    <ligand>
        <name>S-adenosyl-L-methionine</name>
        <dbReference type="ChEBI" id="CHEBI:59789"/>
    </ligand>
</feature>
<evidence type="ECO:0000256" key="5">
    <source>
        <dbReference type="HAMAP-Rule" id="MF_02126"/>
    </source>
</evidence>
<dbReference type="InterPro" id="IPR007848">
    <property type="entry name" value="Small_mtfrase_dom"/>
</dbReference>
<dbReference type="HAMAP" id="MF_02126">
    <property type="entry name" value="RF_methyltr_PrmC"/>
    <property type="match status" value="1"/>
</dbReference>
<dbReference type="GO" id="GO:0032259">
    <property type="term" value="P:methylation"/>
    <property type="evidence" value="ECO:0007669"/>
    <property type="project" value="UniProtKB-KW"/>
</dbReference>
<comment type="caution">
    <text evidence="8">The sequence shown here is derived from an EMBL/GenBank/DDBJ whole genome shotgun (WGS) entry which is preliminary data.</text>
</comment>
<feature type="domain" description="Methyltransferase small" evidence="6">
    <location>
        <begin position="105"/>
        <end position="196"/>
    </location>
</feature>
<dbReference type="InterPro" id="IPR040758">
    <property type="entry name" value="PrmC_N"/>
</dbReference>
<dbReference type="PANTHER" id="PTHR18895:SF74">
    <property type="entry name" value="MTRF1L RELEASE FACTOR GLUTAMINE METHYLTRANSFERASE"/>
    <property type="match status" value="1"/>
</dbReference>
<accession>A0ABU0S7W8</accession>
<name>A0ABU0S7W8_9HYPH</name>
<dbReference type="Gene3D" id="3.40.50.150">
    <property type="entry name" value="Vaccinia Virus protein VP39"/>
    <property type="match status" value="1"/>
</dbReference>
<dbReference type="InterPro" id="IPR019874">
    <property type="entry name" value="RF_methyltr_PrmC"/>
</dbReference>
<comment type="catalytic activity">
    <reaction evidence="4 5">
        <text>L-glutaminyl-[peptide chain release factor] + S-adenosyl-L-methionine = N(5)-methyl-L-glutaminyl-[peptide chain release factor] + S-adenosyl-L-homocysteine + H(+)</text>
        <dbReference type="Rhea" id="RHEA:42896"/>
        <dbReference type="Rhea" id="RHEA-COMP:10271"/>
        <dbReference type="Rhea" id="RHEA-COMP:10272"/>
        <dbReference type="ChEBI" id="CHEBI:15378"/>
        <dbReference type="ChEBI" id="CHEBI:30011"/>
        <dbReference type="ChEBI" id="CHEBI:57856"/>
        <dbReference type="ChEBI" id="CHEBI:59789"/>
        <dbReference type="ChEBI" id="CHEBI:61891"/>
        <dbReference type="EC" id="2.1.1.297"/>
    </reaction>
</comment>
<feature type="binding site" evidence="5">
    <location>
        <position position="173"/>
    </location>
    <ligand>
        <name>S-adenosyl-L-methionine</name>
        <dbReference type="ChEBI" id="CHEBI:59789"/>
    </ligand>
</feature>
<evidence type="ECO:0000313" key="8">
    <source>
        <dbReference type="EMBL" id="MDQ0996827.1"/>
    </source>
</evidence>
<dbReference type="Gene3D" id="1.10.8.10">
    <property type="entry name" value="DNA helicase RuvA subunit, C-terminal domain"/>
    <property type="match status" value="1"/>
</dbReference>
<feature type="binding site" evidence="5">
    <location>
        <begin position="121"/>
        <end position="125"/>
    </location>
    <ligand>
        <name>S-adenosyl-L-methionine</name>
        <dbReference type="ChEBI" id="CHEBI:59789"/>
    </ligand>
</feature>
<dbReference type="InterPro" id="IPR050320">
    <property type="entry name" value="N5-glutamine_MTase"/>
</dbReference>
<evidence type="ECO:0000256" key="4">
    <source>
        <dbReference type="ARBA" id="ARBA00048391"/>
    </source>
</evidence>
<keyword evidence="1 5" id="KW-0489">Methyltransferase</keyword>
<dbReference type="InterPro" id="IPR002052">
    <property type="entry name" value="DNA_methylase_N6_adenine_CS"/>
</dbReference>
<dbReference type="NCBIfam" id="TIGR03534">
    <property type="entry name" value="RF_mod_PrmC"/>
    <property type="match status" value="1"/>
</dbReference>
<keyword evidence="9" id="KW-1185">Reference proteome</keyword>
<keyword evidence="2 5" id="KW-0808">Transferase</keyword>
<dbReference type="EC" id="2.1.1.297" evidence="5"/>
<keyword evidence="3 5" id="KW-0949">S-adenosyl-L-methionine</keyword>
<organism evidence="8 9">
    <name type="scientific">Phyllobacterium ifriqiyense</name>
    <dbReference type="NCBI Taxonomy" id="314238"/>
    <lineage>
        <taxon>Bacteria</taxon>
        <taxon>Pseudomonadati</taxon>
        <taxon>Pseudomonadota</taxon>
        <taxon>Alphaproteobacteria</taxon>
        <taxon>Hyphomicrobiales</taxon>
        <taxon>Phyllobacteriaceae</taxon>
        <taxon>Phyllobacterium</taxon>
    </lineage>
</organism>
<proteinExistence type="inferred from homology"/>
<dbReference type="InterPro" id="IPR029063">
    <property type="entry name" value="SAM-dependent_MTases_sf"/>
</dbReference>
<dbReference type="EMBL" id="JAUSZT010000003">
    <property type="protein sequence ID" value="MDQ0996827.1"/>
    <property type="molecule type" value="Genomic_DNA"/>
</dbReference>
<dbReference type="CDD" id="cd02440">
    <property type="entry name" value="AdoMet_MTases"/>
    <property type="match status" value="1"/>
</dbReference>
<comment type="function">
    <text evidence="5">Methylates the class 1 translation termination release factors RF1/PrfA and RF2/PrfB on the glutamine residue of the universally conserved GGQ motif.</text>
</comment>
<evidence type="ECO:0000313" key="9">
    <source>
        <dbReference type="Proteomes" id="UP001237780"/>
    </source>
</evidence>
<reference evidence="8 9" key="1">
    <citation type="submission" date="2023-07" db="EMBL/GenBank/DDBJ databases">
        <title>Comparative genomics of wheat-associated soil bacteria to identify genetic determinants of phenazine resistance.</title>
        <authorList>
            <person name="Mouncey N."/>
        </authorList>
    </citation>
    <scope>NUCLEOTIDE SEQUENCE [LARGE SCALE GENOMIC DNA]</scope>
    <source>
        <strain evidence="8 9">W4I11</strain>
    </source>
</reference>
<dbReference type="GO" id="GO:0102559">
    <property type="term" value="F:peptide chain release factor N(5)-glutamine methyltransferase activity"/>
    <property type="evidence" value="ECO:0007669"/>
    <property type="project" value="UniProtKB-EC"/>
</dbReference>
<evidence type="ECO:0000256" key="3">
    <source>
        <dbReference type="ARBA" id="ARBA00022691"/>
    </source>
</evidence>
<feature type="binding site" evidence="5">
    <location>
        <begin position="187"/>
        <end position="190"/>
    </location>
    <ligand>
        <name>substrate</name>
    </ligand>
</feature>
<evidence type="ECO:0000256" key="2">
    <source>
        <dbReference type="ARBA" id="ARBA00022679"/>
    </source>
</evidence>
<feature type="domain" description="Release factor glutamine methyltransferase N-terminal" evidence="7">
    <location>
        <begin position="3"/>
        <end position="72"/>
    </location>
</feature>
<sequence>MNVLRSARASLAEAGIESAELDARLLLEWIAGCDRLEIIRNPNRELGQHEYEALEAKLARRIKGESVHRIIGKRAFFGIELSLSTETLEPRPDTEALVELALPFLQNRISNHGVADIVDLGTGTGAIALSLLDQLPQLRAVGVDISADALATARENAVLSNVSSRFAALSSNWFSELTGSYDMIISNPPYIRTGDIAQLQREVVLHDPVRALDGGPDGLEPYRIIADHAAGYLRPGGVVALEIGAGQRQDIEAIFNARNFVMSGVRQDFGGHDRALLFTTIEK</sequence>
<evidence type="ECO:0000256" key="1">
    <source>
        <dbReference type="ARBA" id="ARBA00022603"/>
    </source>
</evidence>
<evidence type="ECO:0000259" key="6">
    <source>
        <dbReference type="Pfam" id="PF05175"/>
    </source>
</evidence>
<dbReference type="SUPFAM" id="SSF53335">
    <property type="entry name" value="S-adenosyl-L-methionine-dependent methyltransferases"/>
    <property type="match status" value="1"/>
</dbReference>
<dbReference type="InterPro" id="IPR004556">
    <property type="entry name" value="HemK-like"/>
</dbReference>
<gene>
    <name evidence="5" type="primary">prmC</name>
    <name evidence="8" type="ORF">QFZ34_002009</name>
</gene>
<dbReference type="Pfam" id="PF05175">
    <property type="entry name" value="MTS"/>
    <property type="match status" value="1"/>
</dbReference>
<dbReference type="Proteomes" id="UP001237780">
    <property type="component" value="Unassembled WGS sequence"/>
</dbReference>
<evidence type="ECO:0000259" key="7">
    <source>
        <dbReference type="Pfam" id="PF17827"/>
    </source>
</evidence>
<dbReference type="PROSITE" id="PS00092">
    <property type="entry name" value="N6_MTASE"/>
    <property type="match status" value="1"/>
</dbReference>
<feature type="binding site" evidence="5">
    <location>
        <position position="187"/>
    </location>
    <ligand>
        <name>S-adenosyl-L-methionine</name>
        <dbReference type="ChEBI" id="CHEBI:59789"/>
    </ligand>
</feature>
<dbReference type="PANTHER" id="PTHR18895">
    <property type="entry name" value="HEMK METHYLTRANSFERASE"/>
    <property type="match status" value="1"/>
</dbReference>
<dbReference type="NCBIfam" id="TIGR00536">
    <property type="entry name" value="hemK_fam"/>
    <property type="match status" value="1"/>
</dbReference>
<comment type="similarity">
    <text evidence="5">Belongs to the protein N5-glutamine methyltransferase family. PrmC subfamily.</text>
</comment>